<dbReference type="AlphaFoldDB" id="A0AAD6HVX2"/>
<sequence length="601" mass="66841">MGMAMLPEQVAMASPIGSSFFLSVKAYSPPGPSANEDSFILPAKAYSPPGTSSNEDQFILPAKAYCSSSNKDSFILPAKAYSPPGLSSNEDQFILPAKAYCPSTNEDQCILPAKAYCPSTNDDSFILSSKASSPRVSSSDSSLFCLPAKTYSPAPPMKDNGPFMSRAVGASQPIIKDEDIEMDQAPGLDADFDMEEAPPLDEDIDMEQAPAHNNKDSIKYPYYAGYEFCEHISLIEPVTVPRMSQIPAHFDDTSPNAMDCTEIPASISKAYPNDMIVPSLVPARLSISIKRVPEHQAEVISPEPKRRCSQRVSVEPSSDMHSLTHTPSSLFRHRISAFLDEFYDSKHSIQATESLVSPQPPTIANRKNLFGPGGLFSNDPPIKGPEILQDAPSASKETLFRGLGKKIKQQITDIYPSKSFTNTPTGKLKNRVQVSLDPDTQAKLFSQLEMMICTTANNFLLRQYYEGHVSQHSINKVSHQWHSKNRPHVNQFCFDQGTQRDLIMENRRTIIFPVGFVNNSVMFHTIMRNWKAIAMEMRARTFCLPDTAIRKILYEIHGILEMLEAPLPTFQKLNETIACAQLKMVKASEMKRSHTRNRLSR</sequence>
<dbReference type="EMBL" id="JAQJAN010000001">
    <property type="protein sequence ID" value="KAJ5740255.1"/>
    <property type="molecule type" value="Genomic_DNA"/>
</dbReference>
<name>A0AAD6HVX2_9EURO</name>
<comment type="caution">
    <text evidence="1">The sequence shown here is derived from an EMBL/GenBank/DDBJ whole genome shotgun (WGS) entry which is preliminary data.</text>
</comment>
<evidence type="ECO:0000313" key="2">
    <source>
        <dbReference type="Proteomes" id="UP001215712"/>
    </source>
</evidence>
<gene>
    <name evidence="1" type="ORF">N7493_000127</name>
</gene>
<accession>A0AAD6HVX2</accession>
<reference evidence="1" key="2">
    <citation type="submission" date="2023-01" db="EMBL/GenBank/DDBJ databases">
        <authorList>
            <person name="Petersen C."/>
        </authorList>
    </citation>
    <scope>NUCLEOTIDE SEQUENCE</scope>
    <source>
        <strain evidence="1">IBT 17514</strain>
    </source>
</reference>
<proteinExistence type="predicted"/>
<reference evidence="1" key="1">
    <citation type="journal article" date="2023" name="IMA Fungus">
        <title>Comparative genomic study of the Penicillium genus elucidates a diverse pangenome and 15 lateral gene transfer events.</title>
        <authorList>
            <person name="Petersen C."/>
            <person name="Sorensen T."/>
            <person name="Nielsen M.R."/>
            <person name="Sondergaard T.E."/>
            <person name="Sorensen J.L."/>
            <person name="Fitzpatrick D.A."/>
            <person name="Frisvad J.C."/>
            <person name="Nielsen K.L."/>
        </authorList>
    </citation>
    <scope>NUCLEOTIDE SEQUENCE</scope>
    <source>
        <strain evidence="1">IBT 17514</strain>
    </source>
</reference>
<dbReference type="Proteomes" id="UP001215712">
    <property type="component" value="Unassembled WGS sequence"/>
</dbReference>
<keyword evidence="2" id="KW-1185">Reference proteome</keyword>
<evidence type="ECO:0000313" key="1">
    <source>
        <dbReference type="EMBL" id="KAJ5740255.1"/>
    </source>
</evidence>
<organism evidence="1 2">
    <name type="scientific">Penicillium malachiteum</name>
    <dbReference type="NCBI Taxonomy" id="1324776"/>
    <lineage>
        <taxon>Eukaryota</taxon>
        <taxon>Fungi</taxon>
        <taxon>Dikarya</taxon>
        <taxon>Ascomycota</taxon>
        <taxon>Pezizomycotina</taxon>
        <taxon>Eurotiomycetes</taxon>
        <taxon>Eurotiomycetidae</taxon>
        <taxon>Eurotiales</taxon>
        <taxon>Aspergillaceae</taxon>
        <taxon>Penicillium</taxon>
    </lineage>
</organism>
<protein>
    <submittedName>
        <fullName evidence="1">Uncharacterized protein</fullName>
    </submittedName>
</protein>